<protein>
    <submittedName>
        <fullName evidence="1">Methionine aminopeptidase</fullName>
    </submittedName>
</protein>
<sequence length="80" mass="9390">MIREENSRKTEMLKQLDDILPQSPNRPKTHGIFFYGIRSANLQEKDSPSLRNEGRKLSKSVIQYFVFLMTVKLYRKTIAS</sequence>
<dbReference type="STRING" id="37546.A0A1B0FES2"/>
<dbReference type="VEuPathDB" id="VectorBase:GMOY002113"/>
<dbReference type="EMBL" id="CCAG010014451">
    <property type="status" value="NOT_ANNOTATED_CDS"/>
    <property type="molecule type" value="Genomic_DNA"/>
</dbReference>
<dbReference type="EnsemblMetazoa" id="GMOY002113-RD">
    <property type="protein sequence ID" value="GMOY002113-PD"/>
    <property type="gene ID" value="GMOY002113"/>
</dbReference>
<accession>A0A1B0FES2</accession>
<organism evidence="1 2">
    <name type="scientific">Glossina morsitans morsitans</name>
    <name type="common">Savannah tsetse fly</name>
    <dbReference type="NCBI Taxonomy" id="37546"/>
    <lineage>
        <taxon>Eukaryota</taxon>
        <taxon>Metazoa</taxon>
        <taxon>Ecdysozoa</taxon>
        <taxon>Arthropoda</taxon>
        <taxon>Hexapoda</taxon>
        <taxon>Insecta</taxon>
        <taxon>Pterygota</taxon>
        <taxon>Neoptera</taxon>
        <taxon>Endopterygota</taxon>
        <taxon>Diptera</taxon>
        <taxon>Brachycera</taxon>
        <taxon>Muscomorpha</taxon>
        <taxon>Hippoboscoidea</taxon>
        <taxon>Glossinidae</taxon>
        <taxon>Glossina</taxon>
    </lineage>
</organism>
<dbReference type="Proteomes" id="UP000092444">
    <property type="component" value="Unassembled WGS sequence"/>
</dbReference>
<reference evidence="1" key="1">
    <citation type="submission" date="2020-05" db="UniProtKB">
        <authorList>
            <consortium name="EnsemblMetazoa"/>
        </authorList>
    </citation>
    <scope>IDENTIFICATION</scope>
    <source>
        <strain evidence="1">Yale</strain>
    </source>
</reference>
<dbReference type="AlphaFoldDB" id="A0A1B0FES2"/>
<keyword evidence="2" id="KW-1185">Reference proteome</keyword>
<evidence type="ECO:0000313" key="1">
    <source>
        <dbReference type="EnsemblMetazoa" id="GMOY002113-PD"/>
    </source>
</evidence>
<name>A0A1B0FES2_GLOMM</name>
<proteinExistence type="predicted"/>
<evidence type="ECO:0000313" key="2">
    <source>
        <dbReference type="Proteomes" id="UP000092444"/>
    </source>
</evidence>